<keyword evidence="5" id="KW-1185">Reference proteome</keyword>
<dbReference type="OrthoDB" id="9780518at2"/>
<feature type="domain" description="Luciferase-like" evidence="3">
    <location>
        <begin position="19"/>
        <end position="245"/>
    </location>
</feature>
<dbReference type="EMBL" id="FNBA01000004">
    <property type="protein sequence ID" value="SDF00634.1"/>
    <property type="molecule type" value="Genomic_DNA"/>
</dbReference>
<sequence>MSLLKKHTKYSLLDLVLISEGISASETLQLSKTLAQKAEALGYHRYWLAEHHNSIAIASSATTVLMGYIAEATKTIRVGSGGIMLPNHSPLIVAEQFGTLGLLYPNRIDLGLGRAPGTDQETAFAIRSDRMQAQHQFPEEIEKIQQYFSTENSTAKVRANIAEGVDVPLYILGSSTDSAHLAAKKGLPYAFASHFATAQLFEALAIYRNEFQPSEYLKEPYTMAGINVITAETDAEAERISTSLINIILGIVTGKRQYVPAPTTMTEDLIEISKHPAIHQMLKYSFIGSKASVKKQTKDFLDKTHVDEVIAVTNIYDAQDRVRSYSLFSEIMKELNKV</sequence>
<dbReference type="NCBIfam" id="TIGR03558">
    <property type="entry name" value="oxido_grp_1"/>
    <property type="match status" value="1"/>
</dbReference>
<dbReference type="Proteomes" id="UP000199321">
    <property type="component" value="Unassembled WGS sequence"/>
</dbReference>
<evidence type="ECO:0000259" key="3">
    <source>
        <dbReference type="Pfam" id="PF00296"/>
    </source>
</evidence>
<dbReference type="InterPro" id="IPR011251">
    <property type="entry name" value="Luciferase-like_dom"/>
</dbReference>
<organism evidence="4 5">
    <name type="scientific">Ulvibacter litoralis</name>
    <dbReference type="NCBI Taxonomy" id="227084"/>
    <lineage>
        <taxon>Bacteria</taxon>
        <taxon>Pseudomonadati</taxon>
        <taxon>Bacteroidota</taxon>
        <taxon>Flavobacteriia</taxon>
        <taxon>Flavobacteriales</taxon>
        <taxon>Flavobacteriaceae</taxon>
        <taxon>Ulvibacter</taxon>
    </lineage>
</organism>
<proteinExistence type="predicted"/>
<dbReference type="GO" id="GO:0005829">
    <property type="term" value="C:cytosol"/>
    <property type="evidence" value="ECO:0007669"/>
    <property type="project" value="TreeGrafter"/>
</dbReference>
<name>A0A1G7HK33_9FLAO</name>
<gene>
    <name evidence="4" type="ORF">SAMN05421855_104133</name>
</gene>
<dbReference type="InterPro" id="IPR036661">
    <property type="entry name" value="Luciferase-like_sf"/>
</dbReference>
<protein>
    <recommendedName>
        <fullName evidence="2">Luciferase-like monooxygenase</fullName>
    </recommendedName>
</protein>
<dbReference type="STRING" id="227084.SAMN05421855_104133"/>
<dbReference type="InterPro" id="IPR050766">
    <property type="entry name" value="Bact_Lucif_Oxidored"/>
</dbReference>
<dbReference type="GO" id="GO:0016705">
    <property type="term" value="F:oxidoreductase activity, acting on paired donors, with incorporation or reduction of molecular oxygen"/>
    <property type="evidence" value="ECO:0007669"/>
    <property type="project" value="InterPro"/>
</dbReference>
<dbReference type="PANTHER" id="PTHR30137">
    <property type="entry name" value="LUCIFERASE-LIKE MONOOXYGENASE"/>
    <property type="match status" value="1"/>
</dbReference>
<evidence type="ECO:0000256" key="1">
    <source>
        <dbReference type="ARBA" id="ARBA00007789"/>
    </source>
</evidence>
<comment type="similarity">
    <text evidence="1">To bacterial alkanal monooxygenase alpha and beta chains.</text>
</comment>
<dbReference type="FunFam" id="3.20.20.30:FF:000002">
    <property type="entry name" value="LLM class flavin-dependent oxidoreductase"/>
    <property type="match status" value="1"/>
</dbReference>
<evidence type="ECO:0000313" key="4">
    <source>
        <dbReference type="EMBL" id="SDF00634.1"/>
    </source>
</evidence>
<dbReference type="Pfam" id="PF00296">
    <property type="entry name" value="Bac_luciferase"/>
    <property type="match status" value="1"/>
</dbReference>
<dbReference type="InterPro" id="IPR019949">
    <property type="entry name" value="CmoO-like"/>
</dbReference>
<dbReference type="Gene3D" id="3.20.20.30">
    <property type="entry name" value="Luciferase-like domain"/>
    <property type="match status" value="1"/>
</dbReference>
<accession>A0A1G7HK33</accession>
<reference evidence="4 5" key="1">
    <citation type="submission" date="2016-10" db="EMBL/GenBank/DDBJ databases">
        <authorList>
            <person name="de Groot N.N."/>
        </authorList>
    </citation>
    <scope>NUCLEOTIDE SEQUENCE [LARGE SCALE GENOMIC DNA]</scope>
    <source>
        <strain evidence="4 5">DSM 16195</strain>
    </source>
</reference>
<evidence type="ECO:0000256" key="2">
    <source>
        <dbReference type="ARBA" id="ARBA00074555"/>
    </source>
</evidence>
<dbReference type="SUPFAM" id="SSF51679">
    <property type="entry name" value="Bacterial luciferase-like"/>
    <property type="match status" value="1"/>
</dbReference>
<dbReference type="AlphaFoldDB" id="A0A1G7HK33"/>
<dbReference type="PANTHER" id="PTHR30137:SF6">
    <property type="entry name" value="LUCIFERASE-LIKE MONOOXYGENASE"/>
    <property type="match status" value="1"/>
</dbReference>
<dbReference type="RefSeq" id="WP_093144791.1">
    <property type="nucleotide sequence ID" value="NZ_BMWO01000004.1"/>
</dbReference>
<evidence type="ECO:0000313" key="5">
    <source>
        <dbReference type="Proteomes" id="UP000199321"/>
    </source>
</evidence>